<gene>
    <name evidence="2" type="ORF">A3B85_00355</name>
</gene>
<dbReference type="STRING" id="1801750.A3B85_00355"/>
<protein>
    <submittedName>
        <fullName evidence="2">Ribosomal subunit interface protein</fullName>
    </submittedName>
</protein>
<dbReference type="Proteomes" id="UP000178374">
    <property type="component" value="Unassembled WGS sequence"/>
</dbReference>
<dbReference type="GO" id="GO:0022627">
    <property type="term" value="C:cytosolic small ribosomal subunit"/>
    <property type="evidence" value="ECO:0007669"/>
    <property type="project" value="TreeGrafter"/>
</dbReference>
<organism evidence="2 3">
    <name type="scientific">Candidatus Nomurabacteria bacterium RIFCSPHIGHO2_02_FULL_37_13</name>
    <dbReference type="NCBI Taxonomy" id="1801750"/>
    <lineage>
        <taxon>Bacteria</taxon>
        <taxon>Candidatus Nomuraibacteriota</taxon>
    </lineage>
</organism>
<sequence>MQINLQGKNIELTPAIRDYAIKRVTNLEKLLSKIEITRGEVAVSFEVAKNTKHHKSGAVFHADCLINIKGEKFYSSADEEDLYQAIDAVKENLFREISKNKDRRQTLFKRGAASIKKMLKGLSKRNPFTSKY</sequence>
<dbReference type="NCBIfam" id="TIGR00741">
    <property type="entry name" value="yfiA"/>
    <property type="match status" value="1"/>
</dbReference>
<accession>A0A1F6W4L7</accession>
<evidence type="ECO:0000313" key="3">
    <source>
        <dbReference type="Proteomes" id="UP000178374"/>
    </source>
</evidence>
<evidence type="ECO:0000256" key="1">
    <source>
        <dbReference type="ARBA" id="ARBA00022845"/>
    </source>
</evidence>
<dbReference type="InterPro" id="IPR036567">
    <property type="entry name" value="RHF-like"/>
</dbReference>
<dbReference type="GO" id="GO:0043024">
    <property type="term" value="F:ribosomal small subunit binding"/>
    <property type="evidence" value="ECO:0007669"/>
    <property type="project" value="TreeGrafter"/>
</dbReference>
<dbReference type="AlphaFoldDB" id="A0A1F6W4L7"/>
<dbReference type="Gene3D" id="3.30.160.100">
    <property type="entry name" value="Ribosome hibernation promotion factor-like"/>
    <property type="match status" value="1"/>
</dbReference>
<dbReference type="PANTHER" id="PTHR33231:SF1">
    <property type="entry name" value="30S RIBOSOMAL PROTEIN"/>
    <property type="match status" value="1"/>
</dbReference>
<dbReference type="GO" id="GO:0045900">
    <property type="term" value="P:negative regulation of translational elongation"/>
    <property type="evidence" value="ECO:0007669"/>
    <property type="project" value="TreeGrafter"/>
</dbReference>
<dbReference type="PANTHER" id="PTHR33231">
    <property type="entry name" value="30S RIBOSOMAL PROTEIN"/>
    <property type="match status" value="1"/>
</dbReference>
<evidence type="ECO:0000313" key="2">
    <source>
        <dbReference type="EMBL" id="OGI76706.1"/>
    </source>
</evidence>
<dbReference type="InterPro" id="IPR003489">
    <property type="entry name" value="RHF/RaiA"/>
</dbReference>
<dbReference type="SUPFAM" id="SSF69754">
    <property type="entry name" value="Ribosome binding protein Y (YfiA homologue)"/>
    <property type="match status" value="1"/>
</dbReference>
<comment type="caution">
    <text evidence="2">The sequence shown here is derived from an EMBL/GenBank/DDBJ whole genome shotgun (WGS) entry which is preliminary data.</text>
</comment>
<proteinExistence type="predicted"/>
<dbReference type="CDD" id="cd00552">
    <property type="entry name" value="RaiA"/>
    <property type="match status" value="1"/>
</dbReference>
<name>A0A1F6W4L7_9BACT</name>
<reference evidence="2 3" key="1">
    <citation type="journal article" date="2016" name="Nat. Commun.">
        <title>Thousands of microbial genomes shed light on interconnected biogeochemical processes in an aquifer system.</title>
        <authorList>
            <person name="Anantharaman K."/>
            <person name="Brown C.T."/>
            <person name="Hug L.A."/>
            <person name="Sharon I."/>
            <person name="Castelle C.J."/>
            <person name="Probst A.J."/>
            <person name="Thomas B.C."/>
            <person name="Singh A."/>
            <person name="Wilkins M.J."/>
            <person name="Karaoz U."/>
            <person name="Brodie E.L."/>
            <person name="Williams K.H."/>
            <person name="Hubbard S.S."/>
            <person name="Banfield J.F."/>
        </authorList>
    </citation>
    <scope>NUCLEOTIDE SEQUENCE [LARGE SCALE GENOMIC DNA]</scope>
</reference>
<keyword evidence="1" id="KW-0810">Translation regulation</keyword>
<dbReference type="InterPro" id="IPR050574">
    <property type="entry name" value="HPF/YfiA_ribosome-assoc"/>
</dbReference>
<dbReference type="EMBL" id="MFUA01000021">
    <property type="protein sequence ID" value="OGI76706.1"/>
    <property type="molecule type" value="Genomic_DNA"/>
</dbReference>
<dbReference type="Pfam" id="PF02482">
    <property type="entry name" value="Ribosomal_S30AE"/>
    <property type="match status" value="1"/>
</dbReference>